<comment type="caution">
    <text evidence="2">The sequence shown here is derived from an EMBL/GenBank/DDBJ whole genome shotgun (WGS) entry which is preliminary data.</text>
</comment>
<evidence type="ECO:0000313" key="3">
    <source>
        <dbReference type="Proteomes" id="UP000468650"/>
    </source>
</evidence>
<gene>
    <name evidence="2" type="ORF">F8C67_11365</name>
</gene>
<protein>
    <submittedName>
        <fullName evidence="2">Uncharacterized protein</fullName>
    </submittedName>
</protein>
<proteinExistence type="predicted"/>
<keyword evidence="3" id="KW-1185">Reference proteome</keyword>
<dbReference type="EMBL" id="WBVO01000009">
    <property type="protein sequence ID" value="KAB2808160.1"/>
    <property type="molecule type" value="Genomic_DNA"/>
</dbReference>
<organism evidence="2 3">
    <name type="scientific">Phaeocystidibacter luteus</name>
    <dbReference type="NCBI Taxonomy" id="911197"/>
    <lineage>
        <taxon>Bacteria</taxon>
        <taxon>Pseudomonadati</taxon>
        <taxon>Bacteroidota</taxon>
        <taxon>Flavobacteriia</taxon>
        <taxon>Flavobacteriales</taxon>
        <taxon>Phaeocystidibacteraceae</taxon>
        <taxon>Phaeocystidibacter</taxon>
    </lineage>
</organism>
<dbReference type="RefSeq" id="WP_151667973.1">
    <property type="nucleotide sequence ID" value="NZ_WBVO01000009.1"/>
</dbReference>
<dbReference type="Proteomes" id="UP000468650">
    <property type="component" value="Unassembled WGS sequence"/>
</dbReference>
<evidence type="ECO:0000313" key="2">
    <source>
        <dbReference type="EMBL" id="KAB2808160.1"/>
    </source>
</evidence>
<dbReference type="AlphaFoldDB" id="A0A6N6RKQ1"/>
<keyword evidence="1" id="KW-0812">Transmembrane</keyword>
<feature type="transmembrane region" description="Helical" evidence="1">
    <location>
        <begin position="12"/>
        <end position="30"/>
    </location>
</feature>
<keyword evidence="1" id="KW-0472">Membrane</keyword>
<name>A0A6N6RKQ1_9FLAO</name>
<keyword evidence="1" id="KW-1133">Transmembrane helix</keyword>
<reference evidence="2 3" key="1">
    <citation type="submission" date="2019-09" db="EMBL/GenBank/DDBJ databases">
        <title>Genomes of family Cryomorphaceae.</title>
        <authorList>
            <person name="Bowman J.P."/>
        </authorList>
    </citation>
    <scope>NUCLEOTIDE SEQUENCE [LARGE SCALE GENOMIC DNA]</scope>
    <source>
        <strain evidence="2 3">LMG 25704</strain>
    </source>
</reference>
<accession>A0A6N6RKQ1</accession>
<sequence length="68" mass="8176">MKKTTTARLHRTFEIVWLAVMAISTIEMYASWGTSWTRFLAFAAFFVLGVFRYIYSRKMRMRIQNESR</sequence>
<evidence type="ECO:0000256" key="1">
    <source>
        <dbReference type="SAM" id="Phobius"/>
    </source>
</evidence>
<feature type="transmembrane region" description="Helical" evidence="1">
    <location>
        <begin position="36"/>
        <end position="55"/>
    </location>
</feature>